<evidence type="ECO:0000256" key="1">
    <source>
        <dbReference type="ARBA" id="ARBA00004496"/>
    </source>
</evidence>
<dbReference type="RefSeq" id="XP_025362483.1">
    <property type="nucleotide sequence ID" value="XM_025508246.1"/>
</dbReference>
<feature type="domain" description="HOOK N-terminal" evidence="7">
    <location>
        <begin position="13"/>
        <end position="154"/>
    </location>
</feature>
<evidence type="ECO:0008006" key="10">
    <source>
        <dbReference type="Google" id="ProtNLM"/>
    </source>
</evidence>
<sequence>MSEAEPDSTAQARAFLAWVQAVGVECGSVEELADGRALFQVLADVDASHFQNPHTSASEGDASTSYVVKLGSLRRLHKLMIEYYTSTLSLNISSLPTPNLDELARSPSSSHNELSALCQLAIGITVNADATKAAHIVAIQTLGQAEQGQLMIAIDAVMSATKEAATGVGPQQHERGSSDDNETNAAAALAAANKAKQEMERSLFSLAEEHATLKSNHEESEAERESLRRELEQMREERAREQTSGVDVVLKEEVDSLRSQLRKSENSLAEAEQRIERLDALNKEQGKKLHDLQPLASSASQLKDQLDEYRHLAEKAQRTENALEKYKRRLEESSSLRRDLKELEGQNAELVDRNAALESEVAKLAEGRPLLEEWRKRVEQVEAQNRALEEELATQRYNLEQTAAEVKALEEARSKDAEQMSTLQERAEELELSGERSGASSVERDDSDGDADEEDLAALSSTALKLRIHSLTREVRRLKGGDGSRLAALEHLLADAQRSRKRYEEDYWAEYRARLKLAGEMERIRKAAGSGKGGKMEEGQSALAWRMRAKEVEEELQDVKRRWEEAREEFEQSEKDLVKARTDREYPSPIPRRVVVAHAFSNANPPFPSSSSSSSSFSSALPAMPPVSLVGRDRTSILTSLRASVSAEVDSLSAQLASTKADLAHSREAHAKLSDRVQGLLMDKIALLDAGGGGGKGQAEEMRKAILAFTKGGSAGDKEGHGDAEEEARSLRSQLEILRERMGKAKQFIKEQDRLLQEARSVKETSDATASDDLASSELRKENEALKLEQEYILAAWYQLAMRMSSTGASAGGRGATAATGPQGGAGARSWLGQQQRSRSTVAWALGRR</sequence>
<feature type="compositionally biased region" description="Polar residues" evidence="5">
    <location>
        <begin position="832"/>
        <end position="841"/>
    </location>
</feature>
<dbReference type="GO" id="GO:0008017">
    <property type="term" value="F:microtubule binding"/>
    <property type="evidence" value="ECO:0007669"/>
    <property type="project" value="InterPro"/>
</dbReference>
<evidence type="ECO:0000313" key="9">
    <source>
        <dbReference type="Proteomes" id="UP000245884"/>
    </source>
</evidence>
<dbReference type="InterPro" id="IPR036872">
    <property type="entry name" value="CH_dom_sf"/>
</dbReference>
<dbReference type="Gene3D" id="1.10.418.10">
    <property type="entry name" value="Calponin-like domain"/>
    <property type="match status" value="1"/>
</dbReference>
<dbReference type="PANTHER" id="PTHR18947">
    <property type="entry name" value="HOOK PROTEINS"/>
    <property type="match status" value="1"/>
</dbReference>
<dbReference type="GeneID" id="37030069"/>
<dbReference type="Pfam" id="PF19047">
    <property type="entry name" value="HOOK_N"/>
    <property type="match status" value="1"/>
</dbReference>
<evidence type="ECO:0000256" key="5">
    <source>
        <dbReference type="SAM" id="MobiDB-lite"/>
    </source>
</evidence>
<dbReference type="GO" id="GO:0030705">
    <property type="term" value="P:cytoskeleton-dependent intracellular transport"/>
    <property type="evidence" value="ECO:0007669"/>
    <property type="project" value="InterPro"/>
</dbReference>
<gene>
    <name evidence="8" type="ORF">BDZ90DRAFT_260358</name>
</gene>
<keyword evidence="3 4" id="KW-0175">Coiled coil</keyword>
<dbReference type="PANTHER" id="PTHR18947:SF28">
    <property type="entry name" value="GIRDIN, ISOFORM A"/>
    <property type="match status" value="1"/>
</dbReference>
<feature type="coiled-coil region" evidence="4">
    <location>
        <begin position="542"/>
        <end position="583"/>
    </location>
</feature>
<feature type="region of interest" description="Disordered" evidence="5">
    <location>
        <begin position="808"/>
        <end position="849"/>
    </location>
</feature>
<dbReference type="SUPFAM" id="SSF116907">
    <property type="entry name" value="Hook domain"/>
    <property type="match status" value="1"/>
</dbReference>
<dbReference type="GO" id="GO:0005815">
    <property type="term" value="C:microtubule organizing center"/>
    <property type="evidence" value="ECO:0007669"/>
    <property type="project" value="TreeGrafter"/>
</dbReference>
<dbReference type="AlphaFoldDB" id="A0A316UU73"/>
<feature type="region of interest" description="Disordered" evidence="5">
    <location>
        <begin position="412"/>
        <end position="452"/>
    </location>
</feature>
<feature type="compositionally biased region" description="Basic and acidic residues" evidence="5">
    <location>
        <begin position="212"/>
        <end position="241"/>
    </location>
</feature>
<protein>
    <recommendedName>
        <fullName evidence="10">HOOK N-terminal domain-containing protein</fullName>
    </recommendedName>
</protein>
<evidence type="ECO:0000256" key="4">
    <source>
        <dbReference type="SAM" id="Coils"/>
    </source>
</evidence>
<name>A0A316UU73_9BASI</name>
<reference evidence="8 9" key="1">
    <citation type="journal article" date="2018" name="Mol. Biol. Evol.">
        <title>Broad Genomic Sampling Reveals a Smut Pathogenic Ancestry of the Fungal Clade Ustilaginomycotina.</title>
        <authorList>
            <person name="Kijpornyongpan T."/>
            <person name="Mondo S.J."/>
            <person name="Barry K."/>
            <person name="Sandor L."/>
            <person name="Lee J."/>
            <person name="Lipzen A."/>
            <person name="Pangilinan J."/>
            <person name="LaButti K."/>
            <person name="Hainaut M."/>
            <person name="Henrissat B."/>
            <person name="Grigoriev I.V."/>
            <person name="Spatafora J.W."/>
            <person name="Aime M.C."/>
        </authorList>
    </citation>
    <scope>NUCLEOTIDE SEQUENCE [LARGE SCALE GENOMIC DNA]</scope>
    <source>
        <strain evidence="8 9">MCA 5214</strain>
    </source>
</reference>
<dbReference type="Proteomes" id="UP000245884">
    <property type="component" value="Unassembled WGS sequence"/>
</dbReference>
<dbReference type="CDD" id="cd22211">
    <property type="entry name" value="HkD_SF"/>
    <property type="match status" value="1"/>
</dbReference>
<dbReference type="InterPro" id="IPR043936">
    <property type="entry name" value="HOOK_N"/>
</dbReference>
<evidence type="ECO:0000256" key="3">
    <source>
        <dbReference type="ARBA" id="ARBA00023054"/>
    </source>
</evidence>
<evidence type="ECO:0000256" key="2">
    <source>
        <dbReference type="ARBA" id="ARBA00022490"/>
    </source>
</evidence>
<dbReference type="GO" id="GO:0005737">
    <property type="term" value="C:cytoplasm"/>
    <property type="evidence" value="ECO:0007669"/>
    <property type="project" value="UniProtKB-SubCell"/>
</dbReference>
<proteinExistence type="predicted"/>
<dbReference type="GO" id="GO:0051959">
    <property type="term" value="F:dynein light intermediate chain binding"/>
    <property type="evidence" value="ECO:0007669"/>
    <property type="project" value="TreeGrafter"/>
</dbReference>
<evidence type="ECO:0000313" key="8">
    <source>
        <dbReference type="EMBL" id="PWN27871.1"/>
    </source>
</evidence>
<feature type="region of interest" description="Disordered" evidence="5">
    <location>
        <begin position="212"/>
        <end position="244"/>
    </location>
</feature>
<dbReference type="GO" id="GO:0031122">
    <property type="term" value="P:cytoplasmic microtubule organization"/>
    <property type="evidence" value="ECO:0007669"/>
    <property type="project" value="InterPro"/>
</dbReference>
<dbReference type="InterPro" id="IPR008636">
    <property type="entry name" value="Hook_C"/>
</dbReference>
<dbReference type="STRING" id="1569628.A0A316UU73"/>
<feature type="domain" description="Hook C-terminal" evidence="6">
    <location>
        <begin position="197"/>
        <end position="575"/>
    </location>
</feature>
<dbReference type="EMBL" id="KZ819667">
    <property type="protein sequence ID" value="PWN27871.1"/>
    <property type="molecule type" value="Genomic_DNA"/>
</dbReference>
<comment type="subcellular location">
    <subcellularLocation>
        <location evidence="1">Cytoplasm</location>
    </subcellularLocation>
</comment>
<feature type="region of interest" description="Disordered" evidence="5">
    <location>
        <begin position="164"/>
        <end position="186"/>
    </location>
</feature>
<dbReference type="Pfam" id="PF05622">
    <property type="entry name" value="HOOK"/>
    <property type="match status" value="1"/>
</dbReference>
<keyword evidence="2" id="KW-0963">Cytoplasm</keyword>
<organism evidence="8 9">
    <name type="scientific">Jaminaea rosea</name>
    <dbReference type="NCBI Taxonomy" id="1569628"/>
    <lineage>
        <taxon>Eukaryota</taxon>
        <taxon>Fungi</taxon>
        <taxon>Dikarya</taxon>
        <taxon>Basidiomycota</taxon>
        <taxon>Ustilaginomycotina</taxon>
        <taxon>Exobasidiomycetes</taxon>
        <taxon>Microstromatales</taxon>
        <taxon>Microstromatales incertae sedis</taxon>
        <taxon>Jaminaea</taxon>
    </lineage>
</organism>
<evidence type="ECO:0000259" key="6">
    <source>
        <dbReference type="Pfam" id="PF05622"/>
    </source>
</evidence>
<accession>A0A316UU73</accession>
<dbReference type="OrthoDB" id="49395at2759"/>
<evidence type="ECO:0000259" key="7">
    <source>
        <dbReference type="Pfam" id="PF19047"/>
    </source>
</evidence>
<keyword evidence="9" id="KW-1185">Reference proteome</keyword>